<evidence type="ECO:0000313" key="1">
    <source>
        <dbReference type="EMBL" id="GAH74245.1"/>
    </source>
</evidence>
<dbReference type="AlphaFoldDB" id="X1IYA8"/>
<organism evidence="1">
    <name type="scientific">marine sediment metagenome</name>
    <dbReference type="NCBI Taxonomy" id="412755"/>
    <lineage>
        <taxon>unclassified sequences</taxon>
        <taxon>metagenomes</taxon>
        <taxon>ecological metagenomes</taxon>
    </lineage>
</organism>
<comment type="caution">
    <text evidence="1">The sequence shown here is derived from an EMBL/GenBank/DDBJ whole genome shotgun (WGS) entry which is preliminary data.</text>
</comment>
<proteinExistence type="predicted"/>
<sequence length="64" mass="7615">YLGWYNPKKEGTWKISLALSDDDLKNIKSVIINGKESKYSTEKNHLYFYGEKKLNKPLSWEIKY</sequence>
<name>X1IYA8_9ZZZZ</name>
<protein>
    <submittedName>
        <fullName evidence="1">Uncharacterized protein</fullName>
    </submittedName>
</protein>
<accession>X1IYA8</accession>
<dbReference type="EMBL" id="BARU01026117">
    <property type="protein sequence ID" value="GAH74245.1"/>
    <property type="molecule type" value="Genomic_DNA"/>
</dbReference>
<gene>
    <name evidence="1" type="ORF">S03H2_41994</name>
</gene>
<reference evidence="1" key="1">
    <citation type="journal article" date="2014" name="Front. Microbiol.">
        <title>High frequency of phylogenetically diverse reductive dehalogenase-homologous genes in deep subseafloor sedimentary metagenomes.</title>
        <authorList>
            <person name="Kawai M."/>
            <person name="Futagami T."/>
            <person name="Toyoda A."/>
            <person name="Takaki Y."/>
            <person name="Nishi S."/>
            <person name="Hori S."/>
            <person name="Arai W."/>
            <person name="Tsubouchi T."/>
            <person name="Morono Y."/>
            <person name="Uchiyama I."/>
            <person name="Ito T."/>
            <person name="Fujiyama A."/>
            <person name="Inagaki F."/>
            <person name="Takami H."/>
        </authorList>
    </citation>
    <scope>NUCLEOTIDE SEQUENCE</scope>
    <source>
        <strain evidence="1">Expedition CK06-06</strain>
    </source>
</reference>
<feature type="non-terminal residue" evidence="1">
    <location>
        <position position="1"/>
    </location>
</feature>